<protein>
    <submittedName>
        <fullName evidence="2">Uncharacterized protein</fullName>
    </submittedName>
</protein>
<feature type="region of interest" description="Disordered" evidence="1">
    <location>
        <begin position="248"/>
        <end position="316"/>
    </location>
</feature>
<gene>
    <name evidence="2" type="ORF">C2845_PM07G38910</name>
</gene>
<name>A0A3L6STY1_PANMI</name>
<reference evidence="3" key="1">
    <citation type="journal article" date="2019" name="Nat. Commun.">
        <title>The genome of broomcorn millet.</title>
        <authorList>
            <person name="Zou C."/>
            <person name="Miki D."/>
            <person name="Li D."/>
            <person name="Tang Q."/>
            <person name="Xiao L."/>
            <person name="Rajput S."/>
            <person name="Deng P."/>
            <person name="Jia W."/>
            <person name="Huang R."/>
            <person name="Zhang M."/>
            <person name="Sun Y."/>
            <person name="Hu J."/>
            <person name="Fu X."/>
            <person name="Schnable P.S."/>
            <person name="Li F."/>
            <person name="Zhang H."/>
            <person name="Feng B."/>
            <person name="Zhu X."/>
            <person name="Liu R."/>
            <person name="Schnable J.C."/>
            <person name="Zhu J.-K."/>
            <person name="Zhang H."/>
        </authorList>
    </citation>
    <scope>NUCLEOTIDE SEQUENCE [LARGE SCALE GENOMIC DNA]</scope>
</reference>
<sequence>MSEKTIAREIKEIIQKRVVEAGLNGAMLFFTMRERLMMPLAERRKPLWLYSGPSHSDRAFIEELQEDDVGADREDFKALAPFDCKCPPNLGLGHPRSRPRLLGGPEGRERQAAQQEAAREKRKKKGDRAVKREVKEREISCRTQHGGDRDKIREEYPSTSEAESSPGSDDGDDSEETWSGVSCFSAAGEAGDAGSHEARSGGYRGAGGRGGEECSERTTFGVATIIVRVFRRRPLFVSPSAVAAASKDFHGENAGPPRRPRGASRARGSPDARESIRRRKSSCRRHAFVGRTSSLQVRGKDGDFHGQRPGNGQLDR</sequence>
<dbReference type="Proteomes" id="UP000275267">
    <property type="component" value="Unassembled WGS sequence"/>
</dbReference>
<evidence type="ECO:0000313" key="2">
    <source>
        <dbReference type="EMBL" id="RLN25465.1"/>
    </source>
</evidence>
<dbReference type="EMBL" id="PQIB02000004">
    <property type="protein sequence ID" value="RLN25465.1"/>
    <property type="molecule type" value="Genomic_DNA"/>
</dbReference>
<feature type="region of interest" description="Disordered" evidence="1">
    <location>
        <begin position="87"/>
        <end position="215"/>
    </location>
</feature>
<dbReference type="AlphaFoldDB" id="A0A3L6STY1"/>
<feature type="compositionally biased region" description="Basic residues" evidence="1">
    <location>
        <begin position="276"/>
        <end position="288"/>
    </location>
</feature>
<proteinExistence type="predicted"/>
<evidence type="ECO:0000256" key="1">
    <source>
        <dbReference type="SAM" id="MobiDB-lite"/>
    </source>
</evidence>
<comment type="caution">
    <text evidence="2">The sequence shown here is derived from an EMBL/GenBank/DDBJ whole genome shotgun (WGS) entry which is preliminary data.</text>
</comment>
<evidence type="ECO:0000313" key="3">
    <source>
        <dbReference type="Proteomes" id="UP000275267"/>
    </source>
</evidence>
<feature type="compositionally biased region" description="Basic and acidic residues" evidence="1">
    <location>
        <begin position="127"/>
        <end position="156"/>
    </location>
</feature>
<accession>A0A3L6STY1</accession>
<keyword evidence="3" id="KW-1185">Reference proteome</keyword>
<organism evidence="2 3">
    <name type="scientific">Panicum miliaceum</name>
    <name type="common">Proso millet</name>
    <name type="synonym">Broomcorn millet</name>
    <dbReference type="NCBI Taxonomy" id="4540"/>
    <lineage>
        <taxon>Eukaryota</taxon>
        <taxon>Viridiplantae</taxon>
        <taxon>Streptophyta</taxon>
        <taxon>Embryophyta</taxon>
        <taxon>Tracheophyta</taxon>
        <taxon>Spermatophyta</taxon>
        <taxon>Magnoliopsida</taxon>
        <taxon>Liliopsida</taxon>
        <taxon>Poales</taxon>
        <taxon>Poaceae</taxon>
        <taxon>PACMAD clade</taxon>
        <taxon>Panicoideae</taxon>
        <taxon>Panicodae</taxon>
        <taxon>Paniceae</taxon>
        <taxon>Panicinae</taxon>
        <taxon>Panicum</taxon>
        <taxon>Panicum sect. Panicum</taxon>
    </lineage>
</organism>